<dbReference type="InterPro" id="IPR052961">
    <property type="entry name" value="Oxido-Kinase-like_Enzymes"/>
</dbReference>
<dbReference type="Gene3D" id="3.90.1200.10">
    <property type="match status" value="1"/>
</dbReference>
<evidence type="ECO:0000313" key="2">
    <source>
        <dbReference type="EMBL" id="VDM89233.1"/>
    </source>
</evidence>
<dbReference type="EMBL" id="LR130759">
    <property type="protein sequence ID" value="VDM89233.1"/>
    <property type="molecule type" value="Genomic_DNA"/>
</dbReference>
<accession>A0A447GFJ3</accession>
<name>A0A447GFJ3_9MYCO</name>
<dbReference type="InterPro" id="IPR011009">
    <property type="entry name" value="Kinase-like_dom_sf"/>
</dbReference>
<protein>
    <submittedName>
        <fullName evidence="2">Phosphotransferase enzyme family protein</fullName>
    </submittedName>
</protein>
<organism evidence="2 3">
    <name type="scientific">Mycobacterium basiliense</name>
    <dbReference type="NCBI Taxonomy" id="2094119"/>
    <lineage>
        <taxon>Bacteria</taxon>
        <taxon>Bacillati</taxon>
        <taxon>Actinomycetota</taxon>
        <taxon>Actinomycetes</taxon>
        <taxon>Mycobacteriales</taxon>
        <taxon>Mycobacteriaceae</taxon>
        <taxon>Mycobacterium</taxon>
    </lineage>
</organism>
<dbReference type="Pfam" id="PF23212">
    <property type="entry name" value="DUF7064"/>
    <property type="match status" value="1"/>
</dbReference>
<reference evidence="3" key="1">
    <citation type="submission" date="2018-02" db="EMBL/GenBank/DDBJ databases">
        <authorList>
            <person name="Seth-Smith MB H."/>
            <person name="Seth-Smith H."/>
        </authorList>
    </citation>
    <scope>NUCLEOTIDE SEQUENCE [LARGE SCALE GENOMIC DNA]</scope>
</reference>
<dbReference type="AlphaFoldDB" id="A0A447GFJ3"/>
<keyword evidence="3" id="KW-1185">Reference proteome</keyword>
<sequence length="663" mass="72206">MDHDNGHVVERPADLTTSWLTATIGAGTVTDFTVERIGTGQMSECYRVRLDYAEPGGPRSVVLKVAATDPMSRQTGQALGLYEREVLFYRDIAPRLAGPIAPCYHAAVDAGSGDFALLLGDAGPAVVGDEIAGATREQAKLAVSELGRLHGPSLGDTALAELPWLNRQSTVNQTTVTALYAGFIERYGDQLAPQYRAVCERLVAAFDGYLAQETARGEIHGLMHGDYRLDNLLFGAAGADRPLTVVDWQTVSWGPAATDLAYFLGCALQTEDRRRHYHELLRIYHRALGPAAPITLSEVTEGVRRQSFFGVMMAIVSSMLVERTERGDRMFMTMLQRHCDHVLDTNALAVLPAAAATEPLQPSDGDELAHAAGAEPLWSESWYADFVDETQGLAGWVRIGLIPNQPTAWLQALVCGPELPTVAVVDYALPLPADPWTLRGDDLEVNHCADAPLRTYRVTIGAKGQSYLDASGLLRGESGTPVELGMDLVWTTAGTPYRYRLATRYEIPCTVSGSVTVNDTGYRIDSVPGQRDHSWGVRDWWGMDWMWSALHLNDGTHLHSVSIQIPGAPVFSVGYMQGSDGKVTDLATVRIDDTFDANGLPRSATLSLDPGRIIADVDVRANAPVRLTALDGRVSHFPRAWVDISTADGRIGVGWMEWNRNQT</sequence>
<dbReference type="InterPro" id="IPR055492">
    <property type="entry name" value="DUF7064"/>
</dbReference>
<feature type="domain" description="CHK kinase-like" evidence="1">
    <location>
        <begin position="117"/>
        <end position="294"/>
    </location>
</feature>
<dbReference type="InterPro" id="IPR015897">
    <property type="entry name" value="CHK_kinase-like"/>
</dbReference>
<dbReference type="SUPFAM" id="SSF159245">
    <property type="entry name" value="AttH-like"/>
    <property type="match status" value="1"/>
</dbReference>
<dbReference type="PANTHER" id="PTHR23020:SF41">
    <property type="entry name" value="AMINOGLYCOSIDE PHOSPHOTRANSFERASE DOMAIN-CONTAINING PROTEIN"/>
    <property type="match status" value="1"/>
</dbReference>
<dbReference type="RefSeq" id="WP_158017153.1">
    <property type="nucleotide sequence ID" value="NZ_CBCSKE010000063.1"/>
</dbReference>
<dbReference type="PANTHER" id="PTHR23020">
    <property type="entry name" value="UNCHARACTERIZED NUCLEAR HORMONE RECEPTOR-RELATED"/>
    <property type="match status" value="1"/>
</dbReference>
<evidence type="ECO:0000313" key="3">
    <source>
        <dbReference type="Proteomes" id="UP000269998"/>
    </source>
</evidence>
<evidence type="ECO:0000259" key="1">
    <source>
        <dbReference type="SMART" id="SM00587"/>
    </source>
</evidence>
<keyword evidence="2" id="KW-0808">Transferase</keyword>
<proteinExistence type="predicted"/>
<dbReference type="GO" id="GO:0016740">
    <property type="term" value="F:transferase activity"/>
    <property type="evidence" value="ECO:0007669"/>
    <property type="project" value="UniProtKB-KW"/>
</dbReference>
<gene>
    <name evidence="2" type="ORF">MB901379_02802</name>
</gene>
<dbReference type="SUPFAM" id="SSF56112">
    <property type="entry name" value="Protein kinase-like (PK-like)"/>
    <property type="match status" value="1"/>
</dbReference>
<dbReference type="OrthoDB" id="115252at2"/>
<dbReference type="InterPro" id="IPR004119">
    <property type="entry name" value="EcKL"/>
</dbReference>
<dbReference type="Pfam" id="PF02958">
    <property type="entry name" value="EcKL"/>
    <property type="match status" value="1"/>
</dbReference>
<dbReference type="Proteomes" id="UP000269998">
    <property type="component" value="Chromosome"/>
</dbReference>
<dbReference type="SMART" id="SM00587">
    <property type="entry name" value="CHK"/>
    <property type="match status" value="1"/>
</dbReference>
<dbReference type="KEGG" id="mbai:MB901379_02802"/>